<dbReference type="EMBL" id="JACNLK010000051">
    <property type="protein sequence ID" value="MBC8208738.1"/>
    <property type="molecule type" value="Genomic_DNA"/>
</dbReference>
<dbReference type="GO" id="GO:0017148">
    <property type="term" value="P:negative regulation of translation"/>
    <property type="evidence" value="ECO:0007669"/>
    <property type="project" value="UniProtKB-UniRule"/>
</dbReference>
<evidence type="ECO:0000313" key="3">
    <source>
        <dbReference type="EMBL" id="MBC8208738.1"/>
    </source>
</evidence>
<evidence type="ECO:0000313" key="4">
    <source>
        <dbReference type="Proteomes" id="UP000599024"/>
    </source>
</evidence>
<comment type="function">
    <text evidence="2">Functions as a ribosomal silencing factor. Interacts with ribosomal protein uL14 (rplN), blocking formation of intersubunit bridge B8. Prevents association of the 30S and 50S ribosomal subunits and the formation of functional ribosomes, thus repressing translation.</text>
</comment>
<dbReference type="InterPro" id="IPR043519">
    <property type="entry name" value="NT_sf"/>
</dbReference>
<dbReference type="Gene3D" id="3.30.460.10">
    <property type="entry name" value="Beta Polymerase, domain 2"/>
    <property type="match status" value="1"/>
</dbReference>
<evidence type="ECO:0000256" key="2">
    <source>
        <dbReference type="HAMAP-Rule" id="MF_01477"/>
    </source>
</evidence>
<dbReference type="GO" id="GO:0043023">
    <property type="term" value="F:ribosomal large subunit binding"/>
    <property type="evidence" value="ECO:0007669"/>
    <property type="project" value="TreeGrafter"/>
</dbReference>
<dbReference type="InterPro" id="IPR004394">
    <property type="entry name" value="Iojap/RsfS/C7orf30"/>
</dbReference>
<keyword evidence="2" id="KW-0963">Cytoplasm</keyword>
<dbReference type="SUPFAM" id="SSF81301">
    <property type="entry name" value="Nucleotidyltransferase"/>
    <property type="match status" value="1"/>
</dbReference>
<evidence type="ECO:0000256" key="1">
    <source>
        <dbReference type="ARBA" id="ARBA00010574"/>
    </source>
</evidence>
<dbReference type="GO" id="GO:0090071">
    <property type="term" value="P:negative regulation of ribosome biogenesis"/>
    <property type="evidence" value="ECO:0007669"/>
    <property type="project" value="UniProtKB-UniRule"/>
</dbReference>
<comment type="caution">
    <text evidence="3">The sequence shown here is derived from an EMBL/GenBank/DDBJ whole genome shotgun (WGS) entry which is preliminary data.</text>
</comment>
<dbReference type="PANTHER" id="PTHR21043:SF0">
    <property type="entry name" value="MITOCHONDRIAL ASSEMBLY OF RIBOSOMAL LARGE SUBUNIT PROTEIN 1"/>
    <property type="match status" value="1"/>
</dbReference>
<proteinExistence type="inferred from homology"/>
<protein>
    <recommendedName>
        <fullName evidence="2">Ribosomal silencing factor RsfS</fullName>
    </recommendedName>
</protein>
<organism evidence="3 4">
    <name type="scientific">Candidatus Desulfatifera sulfidica</name>
    <dbReference type="NCBI Taxonomy" id="2841691"/>
    <lineage>
        <taxon>Bacteria</taxon>
        <taxon>Pseudomonadati</taxon>
        <taxon>Thermodesulfobacteriota</taxon>
        <taxon>Desulfobulbia</taxon>
        <taxon>Desulfobulbales</taxon>
        <taxon>Desulfobulbaceae</taxon>
        <taxon>Candidatus Desulfatifera</taxon>
    </lineage>
</organism>
<keyword evidence="2" id="KW-0678">Repressor</keyword>
<dbReference type="NCBIfam" id="TIGR00090">
    <property type="entry name" value="rsfS_iojap_ybeB"/>
    <property type="match status" value="1"/>
</dbReference>
<keyword evidence="2" id="KW-0810">Translation regulation</keyword>
<sequence length="124" mass="14189">MQAIKKEHREKSGQELATILAQAALDHKAEDLLVIDVRGRASFADFFVIMSGRSTRHVQGLAETLEAEVRSKRVNMSKAEGLQEGNWVLLDFGDVIVHIFYHEQRSFYDLEGLWHNAPRIEIEQ</sequence>
<dbReference type="PANTHER" id="PTHR21043">
    <property type="entry name" value="IOJAP SUPERFAMILY ORTHOLOG"/>
    <property type="match status" value="1"/>
</dbReference>
<comment type="similarity">
    <text evidence="1 2">Belongs to the Iojap/RsfS family.</text>
</comment>
<gene>
    <name evidence="2 3" type="primary">rsfS</name>
    <name evidence="3" type="ORF">H8E79_06190</name>
</gene>
<dbReference type="GO" id="GO:0042256">
    <property type="term" value="P:cytosolic ribosome assembly"/>
    <property type="evidence" value="ECO:0007669"/>
    <property type="project" value="UniProtKB-UniRule"/>
</dbReference>
<dbReference type="HAMAP" id="MF_01477">
    <property type="entry name" value="Iojap_RsfS"/>
    <property type="match status" value="1"/>
</dbReference>
<dbReference type="Proteomes" id="UP000599024">
    <property type="component" value="Unassembled WGS sequence"/>
</dbReference>
<dbReference type="Pfam" id="PF02410">
    <property type="entry name" value="RsfS"/>
    <property type="match status" value="1"/>
</dbReference>
<name>A0A8J6N8C1_9BACT</name>
<accession>A0A8J6N8C1</accession>
<dbReference type="AlphaFoldDB" id="A0A8J6N8C1"/>
<reference evidence="3 4" key="1">
    <citation type="submission" date="2020-08" db="EMBL/GenBank/DDBJ databases">
        <title>Bridging the membrane lipid divide: bacteria of the FCB group superphylum have the potential to synthesize archaeal ether lipids.</title>
        <authorList>
            <person name="Villanueva L."/>
            <person name="Von Meijenfeldt F.A.B."/>
            <person name="Westbye A.B."/>
            <person name="Yadav S."/>
            <person name="Hopmans E.C."/>
            <person name="Dutilh B.E."/>
            <person name="Sinninghe Damste J.S."/>
        </authorList>
    </citation>
    <scope>NUCLEOTIDE SEQUENCE [LARGE SCALE GENOMIC DNA]</scope>
    <source>
        <strain evidence="3">NIOZ-UU81</strain>
    </source>
</reference>
<dbReference type="GO" id="GO:0005737">
    <property type="term" value="C:cytoplasm"/>
    <property type="evidence" value="ECO:0007669"/>
    <property type="project" value="UniProtKB-SubCell"/>
</dbReference>
<comment type="subunit">
    <text evidence="2">Interacts with ribosomal protein uL14 (rplN).</text>
</comment>
<comment type="subcellular location">
    <subcellularLocation>
        <location evidence="2">Cytoplasm</location>
    </subcellularLocation>
</comment>